<evidence type="ECO:0000313" key="3">
    <source>
        <dbReference type="Proteomes" id="UP000194837"/>
    </source>
</evidence>
<protein>
    <recommendedName>
        <fullName evidence="1">GmrSD restriction endonucleases N-terminal domain-containing protein</fullName>
    </recommendedName>
</protein>
<dbReference type="Pfam" id="PF03235">
    <property type="entry name" value="GmrSD_N"/>
    <property type="match status" value="1"/>
</dbReference>
<dbReference type="Proteomes" id="UP000194837">
    <property type="component" value="Unassembled WGS sequence"/>
</dbReference>
<dbReference type="AlphaFoldDB" id="A0A251Y5T6"/>
<evidence type="ECO:0000313" key="2">
    <source>
        <dbReference type="EMBL" id="OUE19646.1"/>
    </source>
</evidence>
<evidence type="ECO:0000259" key="1">
    <source>
        <dbReference type="Pfam" id="PF03235"/>
    </source>
</evidence>
<dbReference type="RefSeq" id="WP_086521563.1">
    <property type="nucleotide sequence ID" value="NZ_MDJW01000009.1"/>
</dbReference>
<name>A0A251Y5T6_9MICO</name>
<reference evidence="2 3" key="1">
    <citation type="submission" date="2016-08" db="EMBL/GenBank/DDBJ databases">
        <title>Genome sequence of Clavibacter michiganensis spp strain CFBP7494.</title>
        <authorList>
            <person name="Thapa S.P."/>
            <person name="Coaker G."/>
            <person name="Jacques M.-A."/>
        </authorList>
    </citation>
    <scope>NUCLEOTIDE SEQUENCE [LARGE SCALE GENOMIC DNA]</scope>
    <source>
        <strain evidence="2">CFBP7494</strain>
    </source>
</reference>
<comment type="caution">
    <text evidence="2">The sequence shown here is derived from an EMBL/GenBank/DDBJ whole genome shotgun (WGS) entry which is preliminary data.</text>
</comment>
<dbReference type="PANTHER" id="PTHR37292">
    <property type="entry name" value="VNG6097C"/>
    <property type="match status" value="1"/>
</dbReference>
<dbReference type="InterPro" id="IPR004919">
    <property type="entry name" value="GmrSD_N"/>
</dbReference>
<dbReference type="EMBL" id="MDJW01000009">
    <property type="protein sequence ID" value="OUE19646.1"/>
    <property type="molecule type" value="Genomic_DNA"/>
</dbReference>
<dbReference type="PANTHER" id="PTHR37292:SF2">
    <property type="entry name" value="DUF262 DOMAIN-CONTAINING PROTEIN"/>
    <property type="match status" value="1"/>
</dbReference>
<feature type="domain" description="GmrSD restriction endonucleases N-terminal" evidence="1">
    <location>
        <begin position="17"/>
        <end position="215"/>
    </location>
</feature>
<sequence length="518" mass="58203">MENPEPRAQYLNIVLRQIDKTALRIPRFQRHFVWGESDVVDLLGSIRKGYPIGSILTWRIGSNDSYFSGYREDAFPPANEDLNTFEVILDGAQRLSSLYGCLRNPTSDPAYDMYFGLEAQEFFHSSAIRVIDSSYVPMSSLFDSRRFLQVQSQVAELPNGDILLPRVLDLYTTFQDYQIPIIALSNAKLEDVVEVFRRVNSSGTPLSSVDFVRALTWQSSFDLEETFDSLGEHYQGTPLEGLSEEYLIRCLAIASGLSLDTRDVLQLEKRSTVTGGLKAEISAIQTALDRLVSFLEGIGITNVAEIPYEVQRLILFSIMHLDPSPDLVSLEEWLWRSTFAEEHQSKPESYTSRIVKELRVGPTSTALVVRKPIDRELFLTRQRRAGSAVTIGFDLLLRRSGARSLLSGEPLAPGDGYSRLYSLDELQKDPYQHFSSASILANLIALTSEDASRWRDLRTFLSVEEVFNLIQGEKTDASQIWASQGIVMLSTYSPSASLRTRADRLLGSVISEYGTSDL</sequence>
<accession>A0A251Y5T6</accession>
<proteinExistence type="predicted"/>
<gene>
    <name evidence="2" type="ORF">BFL34_01785</name>
</gene>
<organism evidence="2 3">
    <name type="scientific">Clavibacter michiganensis</name>
    <dbReference type="NCBI Taxonomy" id="28447"/>
    <lineage>
        <taxon>Bacteria</taxon>
        <taxon>Bacillati</taxon>
        <taxon>Actinomycetota</taxon>
        <taxon>Actinomycetes</taxon>
        <taxon>Micrococcales</taxon>
        <taxon>Microbacteriaceae</taxon>
        <taxon>Clavibacter</taxon>
    </lineage>
</organism>